<protein>
    <submittedName>
        <fullName evidence="1">Uncharacterized protein</fullName>
    </submittedName>
</protein>
<evidence type="ECO:0000313" key="2">
    <source>
        <dbReference type="Proteomes" id="UP000474758"/>
    </source>
</evidence>
<proteinExistence type="predicted"/>
<name>A0A6M1TN83_9RHOB</name>
<dbReference type="AlphaFoldDB" id="A0A6M1TN83"/>
<comment type="caution">
    <text evidence="1">The sequence shown here is derived from an EMBL/GenBank/DDBJ whole genome shotgun (WGS) entry which is preliminary data.</text>
</comment>
<keyword evidence="2" id="KW-1185">Reference proteome</keyword>
<evidence type="ECO:0000313" key="1">
    <source>
        <dbReference type="EMBL" id="NGQ89260.1"/>
    </source>
</evidence>
<organism evidence="1 2">
    <name type="scientific">Paragemmobacter kunshanensis</name>
    <dbReference type="NCBI Taxonomy" id="2583234"/>
    <lineage>
        <taxon>Bacteria</taxon>
        <taxon>Pseudomonadati</taxon>
        <taxon>Pseudomonadota</taxon>
        <taxon>Alphaproteobacteria</taxon>
        <taxon>Rhodobacterales</taxon>
        <taxon>Paracoccaceae</taxon>
        <taxon>Paragemmobacter</taxon>
    </lineage>
</organism>
<dbReference type="EMBL" id="JAALFE010000001">
    <property type="protein sequence ID" value="NGQ89260.1"/>
    <property type="molecule type" value="Genomic_DNA"/>
</dbReference>
<gene>
    <name evidence="1" type="ORF">G5V65_00005</name>
</gene>
<sequence length="76" mass="8218">MTDPALSISPERAKIIAGAYSGMDRDEAARKIYNDVSVALAMSIENLAKIDERAVIDTLDFALRQLGASMLICTES</sequence>
<accession>A0A6M1TN83</accession>
<reference evidence="1 2" key="1">
    <citation type="submission" date="2020-02" db="EMBL/GenBank/DDBJ databases">
        <title>Rhodobacter translucens sp. nov., a novel bacterium isolated from activated sludge.</title>
        <authorList>
            <person name="Liu J."/>
        </authorList>
    </citation>
    <scope>NUCLEOTIDE SEQUENCE [LARGE SCALE GENOMIC DNA]</scope>
    <source>
        <strain evidence="1 2">HX-7-19</strain>
    </source>
</reference>
<dbReference type="Proteomes" id="UP000474758">
    <property type="component" value="Unassembled WGS sequence"/>
</dbReference>
<dbReference type="RefSeq" id="WP_165046372.1">
    <property type="nucleotide sequence ID" value="NZ_JAALFE010000001.1"/>
</dbReference>